<dbReference type="InterPro" id="IPR036271">
    <property type="entry name" value="Tet_transcr_reg_TetR-rel_C_sf"/>
</dbReference>
<evidence type="ECO:0000256" key="5">
    <source>
        <dbReference type="SAM" id="MobiDB-lite"/>
    </source>
</evidence>
<dbReference type="PROSITE" id="PS50977">
    <property type="entry name" value="HTH_TETR_2"/>
    <property type="match status" value="1"/>
</dbReference>
<keyword evidence="2 4" id="KW-0238">DNA-binding</keyword>
<keyword evidence="1" id="KW-0805">Transcription regulation</keyword>
<feature type="DNA-binding region" description="H-T-H motif" evidence="4">
    <location>
        <begin position="77"/>
        <end position="96"/>
    </location>
</feature>
<dbReference type="PROSITE" id="PS01081">
    <property type="entry name" value="HTH_TETR_1"/>
    <property type="match status" value="1"/>
</dbReference>
<accession>H8GBG9</accession>
<dbReference type="HOGENOM" id="CLU_069356_25_6_11"/>
<dbReference type="Proteomes" id="UP000004705">
    <property type="component" value="Chromosome"/>
</dbReference>
<dbReference type="AlphaFoldDB" id="H8GBG9"/>
<gene>
    <name evidence="7" type="ORF">SacazDRAFT_00743</name>
</gene>
<dbReference type="InterPro" id="IPR050109">
    <property type="entry name" value="HTH-type_TetR-like_transc_reg"/>
</dbReference>
<evidence type="ECO:0000256" key="4">
    <source>
        <dbReference type="PROSITE-ProRule" id="PRU00335"/>
    </source>
</evidence>
<dbReference type="Gene3D" id="1.10.10.60">
    <property type="entry name" value="Homeodomain-like"/>
    <property type="match status" value="1"/>
</dbReference>
<dbReference type="InterPro" id="IPR009057">
    <property type="entry name" value="Homeodomain-like_sf"/>
</dbReference>
<evidence type="ECO:0000313" key="8">
    <source>
        <dbReference type="Proteomes" id="UP000004705"/>
    </source>
</evidence>
<evidence type="ECO:0000313" key="7">
    <source>
        <dbReference type="EMBL" id="EHY87691.1"/>
    </source>
</evidence>
<dbReference type="RefSeq" id="WP_005438771.1">
    <property type="nucleotide sequence ID" value="NZ_CM001466.1"/>
</dbReference>
<keyword evidence="3" id="KW-0804">Transcription</keyword>
<keyword evidence="8" id="KW-1185">Reference proteome</keyword>
<protein>
    <submittedName>
        <fullName evidence="7">Transcriptional regulator</fullName>
    </submittedName>
</protein>
<evidence type="ECO:0000256" key="3">
    <source>
        <dbReference type="ARBA" id="ARBA00023163"/>
    </source>
</evidence>
<dbReference type="InterPro" id="IPR001647">
    <property type="entry name" value="HTH_TetR"/>
</dbReference>
<dbReference type="GO" id="GO:0000976">
    <property type="term" value="F:transcription cis-regulatory region binding"/>
    <property type="evidence" value="ECO:0007669"/>
    <property type="project" value="TreeGrafter"/>
</dbReference>
<dbReference type="Pfam" id="PF16859">
    <property type="entry name" value="TetR_C_11"/>
    <property type="match status" value="1"/>
</dbReference>
<dbReference type="SUPFAM" id="SSF46689">
    <property type="entry name" value="Homeodomain-like"/>
    <property type="match status" value="1"/>
</dbReference>
<dbReference type="PANTHER" id="PTHR30055:SF148">
    <property type="entry name" value="TETR-FAMILY TRANSCRIPTIONAL REGULATOR"/>
    <property type="match status" value="1"/>
</dbReference>
<sequence>MNPMSSARSTPTDRESASEVAKAAEVVEVVEVVEAVEVVEPVHRRTPGRPRSERASRAIIRAALELLQEGVSVDALSVEAVAARAGVSKATLYRRWPNKEAVLLEALESLVEPQSRVEGGDVRQDVTMVVEELCRWVAESRSARLLPRLMSAPTLYGHYVRLVVDPRIAAVREVLAGGVRRGALADHSDVDTLSTALVGAVLSRVVLGDAAPEAPPGERAARIVDHVLAGHLIEDGASDGRD</sequence>
<feature type="region of interest" description="Disordered" evidence="5">
    <location>
        <begin position="1"/>
        <end position="20"/>
    </location>
</feature>
<dbReference type="Pfam" id="PF00440">
    <property type="entry name" value="TetR_N"/>
    <property type="match status" value="1"/>
</dbReference>
<feature type="domain" description="HTH tetR-type" evidence="6">
    <location>
        <begin position="53"/>
        <end position="114"/>
    </location>
</feature>
<feature type="compositionally biased region" description="Polar residues" evidence="5">
    <location>
        <begin position="1"/>
        <end position="10"/>
    </location>
</feature>
<dbReference type="InterPro" id="IPR011075">
    <property type="entry name" value="TetR_C"/>
</dbReference>
<dbReference type="OrthoDB" id="9796019at2"/>
<name>H8GBG9_9PSEU</name>
<organism evidence="7 8">
    <name type="scientific">Saccharomonospora azurea NA-128</name>
    <dbReference type="NCBI Taxonomy" id="882081"/>
    <lineage>
        <taxon>Bacteria</taxon>
        <taxon>Bacillati</taxon>
        <taxon>Actinomycetota</taxon>
        <taxon>Actinomycetes</taxon>
        <taxon>Pseudonocardiales</taxon>
        <taxon>Pseudonocardiaceae</taxon>
        <taxon>Saccharomonospora</taxon>
    </lineage>
</organism>
<dbReference type="GO" id="GO:0003700">
    <property type="term" value="F:DNA-binding transcription factor activity"/>
    <property type="evidence" value="ECO:0007669"/>
    <property type="project" value="TreeGrafter"/>
</dbReference>
<evidence type="ECO:0000256" key="2">
    <source>
        <dbReference type="ARBA" id="ARBA00023125"/>
    </source>
</evidence>
<evidence type="ECO:0000256" key="1">
    <source>
        <dbReference type="ARBA" id="ARBA00023015"/>
    </source>
</evidence>
<dbReference type="Gene3D" id="1.10.357.10">
    <property type="entry name" value="Tetracycline Repressor, domain 2"/>
    <property type="match status" value="1"/>
</dbReference>
<dbReference type="EMBL" id="CM001466">
    <property type="protein sequence ID" value="EHY87691.1"/>
    <property type="molecule type" value="Genomic_DNA"/>
</dbReference>
<dbReference type="PANTHER" id="PTHR30055">
    <property type="entry name" value="HTH-TYPE TRANSCRIPTIONAL REGULATOR RUTR"/>
    <property type="match status" value="1"/>
</dbReference>
<proteinExistence type="predicted"/>
<reference evidence="7 8" key="1">
    <citation type="journal article" date="2012" name="Stand. Genomic Sci.">
        <title>Genome sequence of the soil bacterium Saccharomonospora azurea type strain (NA-128(T)).</title>
        <authorList>
            <person name="Klenk H.P."/>
            <person name="Held B."/>
            <person name="Lucas S."/>
            <person name="Lapidus A."/>
            <person name="Copeland A."/>
            <person name="Hammon N."/>
            <person name="Pitluck S."/>
            <person name="Goodwin L.A."/>
            <person name="Han C."/>
            <person name="Tapia R."/>
            <person name="Brambilla E.M."/>
            <person name="Potter G."/>
            <person name="Land M."/>
            <person name="Ivanova N."/>
            <person name="Rohde M."/>
            <person name="Goker M."/>
            <person name="Detter J.C."/>
            <person name="Kyrpides N.C."/>
            <person name="Woyke T."/>
        </authorList>
    </citation>
    <scope>NUCLEOTIDE SEQUENCE [LARGE SCALE GENOMIC DNA]</scope>
    <source>
        <strain evidence="7 8">NA-128</strain>
    </source>
</reference>
<dbReference type="SUPFAM" id="SSF48498">
    <property type="entry name" value="Tetracyclin repressor-like, C-terminal domain"/>
    <property type="match status" value="1"/>
</dbReference>
<dbReference type="InterPro" id="IPR023772">
    <property type="entry name" value="DNA-bd_HTH_TetR-type_CS"/>
</dbReference>
<evidence type="ECO:0000259" key="6">
    <source>
        <dbReference type="PROSITE" id="PS50977"/>
    </source>
</evidence>